<feature type="transmembrane region" description="Helical" evidence="7">
    <location>
        <begin position="404"/>
        <end position="421"/>
    </location>
</feature>
<dbReference type="InterPro" id="IPR036259">
    <property type="entry name" value="MFS_trans_sf"/>
</dbReference>
<feature type="region of interest" description="Disordered" evidence="6">
    <location>
        <begin position="522"/>
        <end position="561"/>
    </location>
</feature>
<evidence type="ECO:0000313" key="9">
    <source>
        <dbReference type="Proteomes" id="UP000245119"/>
    </source>
</evidence>
<feature type="transmembrane region" description="Helical" evidence="7">
    <location>
        <begin position="70"/>
        <end position="90"/>
    </location>
</feature>
<dbReference type="OrthoDB" id="78663at2759"/>
<comment type="similarity">
    <text evidence="2">Belongs to the unc-93 family.</text>
</comment>
<dbReference type="AlphaFoldDB" id="A0A2T7PHW1"/>
<accession>A0A2T7PHW1</accession>
<evidence type="ECO:0008006" key="10">
    <source>
        <dbReference type="Google" id="ProtNLM"/>
    </source>
</evidence>
<feature type="transmembrane region" description="Helical" evidence="7">
    <location>
        <begin position="378"/>
        <end position="398"/>
    </location>
</feature>
<feature type="transmembrane region" description="Helical" evidence="7">
    <location>
        <begin position="9"/>
        <end position="26"/>
    </location>
</feature>
<feature type="transmembrane region" description="Helical" evidence="7">
    <location>
        <begin position="313"/>
        <end position="334"/>
    </location>
</feature>
<dbReference type="EMBL" id="PZQS01000004">
    <property type="protein sequence ID" value="PVD33011.1"/>
    <property type="molecule type" value="Genomic_DNA"/>
</dbReference>
<feature type="transmembrane region" description="Helical" evidence="7">
    <location>
        <begin position="38"/>
        <end position="58"/>
    </location>
</feature>
<evidence type="ECO:0000256" key="7">
    <source>
        <dbReference type="SAM" id="Phobius"/>
    </source>
</evidence>
<keyword evidence="3 7" id="KW-0812">Transmembrane</keyword>
<protein>
    <recommendedName>
        <fullName evidence="10">Protein unc-93 homolog A</fullName>
    </recommendedName>
</protein>
<proteinExistence type="inferred from homology"/>
<gene>
    <name evidence="8" type="ORF">C0Q70_08459</name>
</gene>
<feature type="transmembrane region" description="Helical" evidence="7">
    <location>
        <begin position="280"/>
        <end position="301"/>
    </location>
</feature>
<evidence type="ECO:0000313" key="8">
    <source>
        <dbReference type="EMBL" id="PVD33011.1"/>
    </source>
</evidence>
<evidence type="ECO:0000256" key="6">
    <source>
        <dbReference type="SAM" id="MobiDB-lite"/>
    </source>
</evidence>
<dbReference type="Proteomes" id="UP000245119">
    <property type="component" value="Linkage Group LG4"/>
</dbReference>
<dbReference type="GO" id="GO:0016020">
    <property type="term" value="C:membrane"/>
    <property type="evidence" value="ECO:0007669"/>
    <property type="project" value="UniProtKB-SubCell"/>
</dbReference>
<dbReference type="InterPro" id="IPR051951">
    <property type="entry name" value="UNC-93_regulatory"/>
</dbReference>
<dbReference type="SUPFAM" id="SSF103473">
    <property type="entry name" value="MFS general substrate transporter"/>
    <property type="match status" value="1"/>
</dbReference>
<dbReference type="Pfam" id="PF05978">
    <property type="entry name" value="UNC-93"/>
    <property type="match status" value="1"/>
</dbReference>
<name>A0A2T7PHW1_POMCA</name>
<dbReference type="PANTHER" id="PTHR19444:SF13">
    <property type="entry name" value="PROTEIN UNC-93 HOMOLOG A"/>
    <property type="match status" value="1"/>
</dbReference>
<feature type="transmembrane region" description="Helical" evidence="7">
    <location>
        <begin position="340"/>
        <end position="358"/>
    </location>
</feature>
<feature type="transmembrane region" description="Helical" evidence="7">
    <location>
        <begin position="241"/>
        <end position="260"/>
    </location>
</feature>
<dbReference type="PANTHER" id="PTHR19444">
    <property type="entry name" value="UNC-93 RELATED"/>
    <property type="match status" value="1"/>
</dbReference>
<comment type="caution">
    <text evidence="8">The sequence shown here is derived from an EMBL/GenBank/DDBJ whole genome shotgun (WGS) entry which is preliminary data.</text>
</comment>
<dbReference type="InterPro" id="IPR010291">
    <property type="entry name" value="Ion_channel_UNC-93"/>
</dbReference>
<keyword evidence="4 7" id="KW-1133">Transmembrane helix</keyword>
<feature type="transmembrane region" description="Helical" evidence="7">
    <location>
        <begin position="196"/>
        <end position="220"/>
    </location>
</feature>
<evidence type="ECO:0000256" key="2">
    <source>
        <dbReference type="ARBA" id="ARBA00009172"/>
    </source>
</evidence>
<keyword evidence="5 7" id="KW-0472">Membrane</keyword>
<evidence type="ECO:0000256" key="4">
    <source>
        <dbReference type="ARBA" id="ARBA00022989"/>
    </source>
</evidence>
<organism evidence="8 9">
    <name type="scientific">Pomacea canaliculata</name>
    <name type="common">Golden apple snail</name>
    <dbReference type="NCBI Taxonomy" id="400727"/>
    <lineage>
        <taxon>Eukaryota</taxon>
        <taxon>Metazoa</taxon>
        <taxon>Spiralia</taxon>
        <taxon>Lophotrochozoa</taxon>
        <taxon>Mollusca</taxon>
        <taxon>Gastropoda</taxon>
        <taxon>Caenogastropoda</taxon>
        <taxon>Architaenioglossa</taxon>
        <taxon>Ampullarioidea</taxon>
        <taxon>Ampullariidae</taxon>
        <taxon>Pomacea</taxon>
    </lineage>
</organism>
<evidence type="ECO:0000256" key="1">
    <source>
        <dbReference type="ARBA" id="ARBA00004141"/>
    </source>
</evidence>
<sequence>MEGAEKRTVIMIAIVFQIVFTGYRAIQNLQSSLNDEGGRGVISLSCLYAAWIVSGMLTPAAIRLFTAKGTLMLAWIAHALYTAASFYPAWELLVPSSVLLGALSAPMWTSQGLYITACGYSFAKTAANSPYDVFSSFNGIFFTIYETSQIIGNMVSSLVIRNGVGNKSEEILFKFCGPQDCPADDNATNIEEPESWVIDILLAIYISCNLLGLVLTFIFITPLPRSDWSLKKSTKETVTSFFVTLKNLDILLLIPIFLFQGMQQALLYSEYTRAFVSCPIGIHMVGFVMAAHGATTPLVTWTFSRLVRLTGRYLLFLSAGGINLGVMLVMYFWTPDKHDQAAIFFLPIMWGVAEGIWFTQTSSVIAVHFAEEKEPAFAIYHTFRSVGLALTFSYSVFLCTSVKMLVGVATVCVALILYTVAELRLRWRTTHAQSKPVQKLAASTAATAVAFYNGALSVEGEKTEIPLRTLARSVSSFSRQNSEVSMSSVFSATDLAQPSSPTAVLPSQFRISTIASSTSSLMSSMAMMGRTRSSDGETASATSASTHGSRRHSSADDEMYF</sequence>
<evidence type="ECO:0000256" key="5">
    <source>
        <dbReference type="ARBA" id="ARBA00023136"/>
    </source>
</evidence>
<comment type="subcellular location">
    <subcellularLocation>
        <location evidence="1">Membrane</location>
        <topology evidence="1">Multi-pass membrane protein</topology>
    </subcellularLocation>
</comment>
<keyword evidence="9" id="KW-1185">Reference proteome</keyword>
<reference evidence="8 9" key="1">
    <citation type="submission" date="2018-04" db="EMBL/GenBank/DDBJ databases">
        <title>The genome of golden apple snail Pomacea canaliculata provides insight into stress tolerance and invasive adaptation.</title>
        <authorList>
            <person name="Liu C."/>
            <person name="Liu B."/>
            <person name="Ren Y."/>
            <person name="Zhang Y."/>
            <person name="Wang H."/>
            <person name="Li S."/>
            <person name="Jiang F."/>
            <person name="Yin L."/>
            <person name="Zhang G."/>
            <person name="Qian W."/>
            <person name="Fan W."/>
        </authorList>
    </citation>
    <scope>NUCLEOTIDE SEQUENCE [LARGE SCALE GENOMIC DNA]</scope>
    <source>
        <strain evidence="8">SZHN2017</strain>
        <tissue evidence="8">Muscle</tissue>
    </source>
</reference>
<evidence type="ECO:0000256" key="3">
    <source>
        <dbReference type="ARBA" id="ARBA00022692"/>
    </source>
</evidence>